<dbReference type="InterPro" id="IPR027417">
    <property type="entry name" value="P-loop_NTPase"/>
</dbReference>
<dbReference type="InterPro" id="IPR001650">
    <property type="entry name" value="Helicase_C-like"/>
</dbReference>
<evidence type="ECO:0000256" key="1">
    <source>
        <dbReference type="ARBA" id="ARBA00022801"/>
    </source>
</evidence>
<comment type="caution">
    <text evidence="3">The sequence shown here is derived from an EMBL/GenBank/DDBJ whole genome shotgun (WGS) entry which is preliminary data.</text>
</comment>
<dbReference type="GO" id="GO:0016787">
    <property type="term" value="F:hydrolase activity"/>
    <property type="evidence" value="ECO:0007669"/>
    <property type="project" value="UniProtKB-KW"/>
</dbReference>
<dbReference type="Gene3D" id="3.40.50.300">
    <property type="entry name" value="P-loop containing nucleotide triphosphate hydrolases"/>
    <property type="match status" value="1"/>
</dbReference>
<name>X1A9Z5_9ZZZZ</name>
<feature type="domain" description="Helicase C-terminal" evidence="2">
    <location>
        <begin position="1"/>
        <end position="145"/>
    </location>
</feature>
<proteinExistence type="predicted"/>
<gene>
    <name evidence="3" type="ORF">S01H4_27660</name>
</gene>
<dbReference type="Pfam" id="PF00271">
    <property type="entry name" value="Helicase_C"/>
    <property type="match status" value="1"/>
</dbReference>
<dbReference type="PROSITE" id="PS51194">
    <property type="entry name" value="HELICASE_CTER"/>
    <property type="match status" value="1"/>
</dbReference>
<dbReference type="InterPro" id="IPR049730">
    <property type="entry name" value="SNF2/RAD54-like_C"/>
</dbReference>
<accession>X1A9Z5</accession>
<evidence type="ECO:0000259" key="2">
    <source>
        <dbReference type="PROSITE" id="PS51194"/>
    </source>
</evidence>
<evidence type="ECO:0000313" key="3">
    <source>
        <dbReference type="EMBL" id="GAG78579.1"/>
    </source>
</evidence>
<dbReference type="PANTHER" id="PTHR10799">
    <property type="entry name" value="SNF2/RAD54 HELICASE FAMILY"/>
    <property type="match status" value="1"/>
</dbReference>
<dbReference type="CDD" id="cd18793">
    <property type="entry name" value="SF2_C_SNF"/>
    <property type="match status" value="1"/>
</dbReference>
<dbReference type="SUPFAM" id="SSF52540">
    <property type="entry name" value="P-loop containing nucleoside triphosphate hydrolases"/>
    <property type="match status" value="1"/>
</dbReference>
<protein>
    <recommendedName>
        <fullName evidence="2">Helicase C-terminal domain-containing protein</fullName>
    </recommendedName>
</protein>
<dbReference type="AlphaFoldDB" id="X1A9Z5"/>
<dbReference type="SMART" id="SM00490">
    <property type="entry name" value="HELICc"/>
    <property type="match status" value="1"/>
</dbReference>
<feature type="non-terminal residue" evidence="3">
    <location>
        <position position="1"/>
    </location>
</feature>
<sequence length="146" mass="16688">VKKIIEDGSKVIIWARYRIEIADIADRLKDIKTVQYHGGVKKNDRVEAIESFENGDASVFIGQQQAGGLGITLVAASYVIYFSNDFSLRNRLQSEDRAHRIGQTKNVVYINLAAKGNELGKWRFFILKYQPAFLLCLFIYHNLLFC</sequence>
<reference evidence="3" key="1">
    <citation type="journal article" date="2014" name="Front. Microbiol.">
        <title>High frequency of phylogenetically diverse reductive dehalogenase-homologous genes in deep subseafloor sedimentary metagenomes.</title>
        <authorList>
            <person name="Kawai M."/>
            <person name="Futagami T."/>
            <person name="Toyoda A."/>
            <person name="Takaki Y."/>
            <person name="Nishi S."/>
            <person name="Hori S."/>
            <person name="Arai W."/>
            <person name="Tsubouchi T."/>
            <person name="Morono Y."/>
            <person name="Uchiyama I."/>
            <person name="Ito T."/>
            <person name="Fujiyama A."/>
            <person name="Inagaki F."/>
            <person name="Takami H."/>
        </authorList>
    </citation>
    <scope>NUCLEOTIDE SEQUENCE</scope>
    <source>
        <strain evidence="3">Expedition CK06-06</strain>
    </source>
</reference>
<organism evidence="3">
    <name type="scientific">marine sediment metagenome</name>
    <dbReference type="NCBI Taxonomy" id="412755"/>
    <lineage>
        <taxon>unclassified sequences</taxon>
        <taxon>metagenomes</taxon>
        <taxon>ecological metagenomes</taxon>
    </lineage>
</organism>
<keyword evidence="1" id="KW-0378">Hydrolase</keyword>
<dbReference type="EMBL" id="BART01013569">
    <property type="protein sequence ID" value="GAG78579.1"/>
    <property type="molecule type" value="Genomic_DNA"/>
</dbReference>